<keyword evidence="3" id="KW-1185">Reference proteome</keyword>
<dbReference type="InterPro" id="IPR041633">
    <property type="entry name" value="Polbeta"/>
</dbReference>
<proteinExistence type="predicted"/>
<dbReference type="CDD" id="cd05403">
    <property type="entry name" value="NT_KNTase_like"/>
    <property type="match status" value="1"/>
</dbReference>
<dbReference type="Gene3D" id="3.30.460.10">
    <property type="entry name" value="Beta Polymerase, domain 2"/>
    <property type="match status" value="1"/>
</dbReference>
<keyword evidence="2" id="KW-0808">Transferase</keyword>
<dbReference type="SUPFAM" id="SSF81301">
    <property type="entry name" value="Nucleotidyltransferase"/>
    <property type="match status" value="1"/>
</dbReference>
<evidence type="ECO:0000313" key="2">
    <source>
        <dbReference type="EMBL" id="SHL00145.1"/>
    </source>
</evidence>
<dbReference type="Proteomes" id="UP000184364">
    <property type="component" value="Unassembled WGS sequence"/>
</dbReference>
<name>A0A1M6X2W6_9FLAO</name>
<protein>
    <submittedName>
        <fullName evidence="2">Nucleotidyltransferase domain-containing protein</fullName>
    </submittedName>
</protein>
<evidence type="ECO:0000313" key="3">
    <source>
        <dbReference type="Proteomes" id="UP000184364"/>
    </source>
</evidence>
<dbReference type="EMBL" id="FRAV01000010">
    <property type="protein sequence ID" value="SHL00145.1"/>
    <property type="molecule type" value="Genomic_DNA"/>
</dbReference>
<dbReference type="AlphaFoldDB" id="A0A1M6X2W6"/>
<dbReference type="OrthoDB" id="1331149at2"/>
<dbReference type="GO" id="GO:0016740">
    <property type="term" value="F:transferase activity"/>
    <property type="evidence" value="ECO:0007669"/>
    <property type="project" value="UniProtKB-KW"/>
</dbReference>
<reference evidence="3" key="1">
    <citation type="submission" date="2016-11" db="EMBL/GenBank/DDBJ databases">
        <authorList>
            <person name="Varghese N."/>
            <person name="Submissions S."/>
        </authorList>
    </citation>
    <scope>NUCLEOTIDE SEQUENCE [LARGE SCALE GENOMIC DNA]</scope>
    <source>
        <strain evidence="3">DSM 26899</strain>
    </source>
</reference>
<gene>
    <name evidence="2" type="ORF">SAMN05444267_101071</name>
</gene>
<feature type="domain" description="Polymerase beta nucleotidyltransferase" evidence="1">
    <location>
        <begin position="8"/>
        <end position="103"/>
    </location>
</feature>
<dbReference type="InterPro" id="IPR043519">
    <property type="entry name" value="NT_sf"/>
</dbReference>
<accession>A0A1M6X2W6</accession>
<organism evidence="2 3">
    <name type="scientific">Chryseobacterium polytrichastri</name>
    <dbReference type="NCBI Taxonomy" id="1302687"/>
    <lineage>
        <taxon>Bacteria</taxon>
        <taxon>Pseudomonadati</taxon>
        <taxon>Bacteroidota</taxon>
        <taxon>Flavobacteriia</taxon>
        <taxon>Flavobacteriales</taxon>
        <taxon>Weeksellaceae</taxon>
        <taxon>Chryseobacterium group</taxon>
        <taxon>Chryseobacterium</taxon>
    </lineage>
</organism>
<dbReference type="Pfam" id="PF18765">
    <property type="entry name" value="Polbeta"/>
    <property type="match status" value="1"/>
</dbReference>
<sequence>MNMKNFEEKIISYLKKDDVNGILLTGSYATQTQTEKSDIDIRIIFDKNIKHTIKGVKYIDGYKLSYFGENIDMVKRRMSIDFSRNSRFEARLFTLGKILYDKNGYVEELIQYAKIFMENTFQKKTTQDDIILKMYSLHIRYQSLLHTSISDPIYIYNYISLMKAILITYSLILNSEMVIDIKPDKILSNSSYREKNLWKDFPDSTFVELWIKSITEINPKNMEVIYKYIQTKTLVIEEKDFEVVYRD</sequence>
<evidence type="ECO:0000259" key="1">
    <source>
        <dbReference type="Pfam" id="PF18765"/>
    </source>
</evidence>